<organism evidence="1">
    <name type="scientific">marine sediment metagenome</name>
    <dbReference type="NCBI Taxonomy" id="412755"/>
    <lineage>
        <taxon>unclassified sequences</taxon>
        <taxon>metagenomes</taxon>
        <taxon>ecological metagenomes</taxon>
    </lineage>
</organism>
<dbReference type="AlphaFoldDB" id="X0ZLJ6"/>
<gene>
    <name evidence="1" type="ORF">S01H4_05329</name>
</gene>
<comment type="caution">
    <text evidence="1">The sequence shown here is derived from an EMBL/GenBank/DDBJ whole genome shotgun (WGS) entry which is preliminary data.</text>
</comment>
<reference evidence="1" key="1">
    <citation type="journal article" date="2014" name="Front. Microbiol.">
        <title>High frequency of phylogenetically diverse reductive dehalogenase-homologous genes in deep subseafloor sedimentary metagenomes.</title>
        <authorList>
            <person name="Kawai M."/>
            <person name="Futagami T."/>
            <person name="Toyoda A."/>
            <person name="Takaki Y."/>
            <person name="Nishi S."/>
            <person name="Hori S."/>
            <person name="Arai W."/>
            <person name="Tsubouchi T."/>
            <person name="Morono Y."/>
            <person name="Uchiyama I."/>
            <person name="Ito T."/>
            <person name="Fujiyama A."/>
            <person name="Inagaki F."/>
            <person name="Takami H."/>
        </authorList>
    </citation>
    <scope>NUCLEOTIDE SEQUENCE</scope>
    <source>
        <strain evidence="1">Expedition CK06-06</strain>
    </source>
</reference>
<evidence type="ECO:0000313" key="1">
    <source>
        <dbReference type="EMBL" id="GAG70535.1"/>
    </source>
</evidence>
<sequence>TKSAKRKAIAQNLKFKHVVLSIEFHHSYLSYYIAKMKR</sequence>
<dbReference type="EMBL" id="BART01001533">
    <property type="protein sequence ID" value="GAG70535.1"/>
    <property type="molecule type" value="Genomic_DNA"/>
</dbReference>
<protein>
    <submittedName>
        <fullName evidence="1">Uncharacterized protein</fullName>
    </submittedName>
</protein>
<feature type="non-terminal residue" evidence="1">
    <location>
        <position position="1"/>
    </location>
</feature>
<name>X0ZLJ6_9ZZZZ</name>
<accession>X0ZLJ6</accession>
<proteinExistence type="predicted"/>